<evidence type="ECO:0000256" key="1">
    <source>
        <dbReference type="ARBA" id="ARBA00022737"/>
    </source>
</evidence>
<feature type="repeat" description="ANK" evidence="3">
    <location>
        <begin position="326"/>
        <end position="358"/>
    </location>
</feature>
<dbReference type="OrthoDB" id="4772757at2759"/>
<dbReference type="AlphaFoldDB" id="A2DKE1"/>
<evidence type="ECO:0000256" key="4">
    <source>
        <dbReference type="SAM" id="MobiDB-lite"/>
    </source>
</evidence>
<feature type="compositionally biased region" description="Basic and acidic residues" evidence="4">
    <location>
        <begin position="885"/>
        <end position="899"/>
    </location>
</feature>
<dbReference type="eggNOG" id="KOG4177">
    <property type="taxonomic scope" value="Eukaryota"/>
</dbReference>
<dbReference type="SUPFAM" id="SSF48403">
    <property type="entry name" value="Ankyrin repeat"/>
    <property type="match status" value="2"/>
</dbReference>
<sequence>MILSLEDSEILENLASLYYDIANLTDSGLNNLLEKANYALKYITPRRLTHAIEEILLNHKKLLIFIKLIPLLMEKSAFQLNPLRCNAKTIAYLVKTKVIQTDCPFAYAKYDLNDLARGVRLEGLDAIFYNDDIDAFRKLSLVFQEKPLEITDEKTMIDLAAEAGAVKCFKFLINNKFPRDKWIGKKVAMTNKLEILEIFDRVFKFDDEQMKYALQVNNDVCVKYMKERCNINYSYFHAFYFNNFHIMKEILMNASGPEEKDASGFSVFRGCICSDFAHFFGVLSLRGVKVQASAEILEDLVSYDAYQILNSMITKKPQLANAKLQQSQTLLHLACQRGSYEVAKMLISRGCSIDAITTSGDTALHLCIANRTESSSDIASLLIEKGIRCDIKNKYGMTAFQLLIDLGSPRVELYKCFLNKGLNINLQDGRGMTHLMSASEKGYLTVVEYLIKRGADIELHDANDGSTALHYAAHNDHVDVIELLLKNKANIETQTYYKNTPFFEAVEFEACNAIRCLKKHGAKMYGLNADGVTALMVATRYACCNSIEVLHEIGYDFNTKAKNNMTALELAIERGNSNVVRQLVKYGSKIDIVSQRGFPLLHYAIELNFFDALQSFVEEGRCNIDIKDPDNGDTALHFCLRKKNNVMFEYLLKKGANPSIKNDKGISVLMKCVQENNSSALDIICKYKFDPNETDKQGKTPLFYFVKNKNAKYCELFCKRGAEPTIVDKAGGTAIHEAIKSNASECLKILDKYKNQKVETNNNTNNNEPKISVTPIDDQQKVCLNPIEEKPKICLNPIEEKPKATAPPAEEKPKNNEQVSFNPNLYIEPISDGDDEPPKPKNNTAEKVKSNKPKTVEKNEAAKKQKEETKSKPKKKLYTYGQRYYLKDKKLRDPNHMKN</sequence>
<dbReference type="VEuPathDB" id="TrichDB:TVAG_190120"/>
<dbReference type="Proteomes" id="UP000001542">
    <property type="component" value="Unassembled WGS sequence"/>
</dbReference>
<dbReference type="VEuPathDB" id="TrichDB:TVAGG3_0996370"/>
<evidence type="ECO:0000256" key="3">
    <source>
        <dbReference type="PROSITE-ProRule" id="PRU00023"/>
    </source>
</evidence>
<dbReference type="PANTHER" id="PTHR24198:SF165">
    <property type="entry name" value="ANKYRIN REPEAT-CONTAINING PROTEIN-RELATED"/>
    <property type="match status" value="1"/>
</dbReference>
<dbReference type="Pfam" id="PF12796">
    <property type="entry name" value="Ank_2"/>
    <property type="match status" value="4"/>
</dbReference>
<feature type="repeat" description="ANK" evidence="3">
    <location>
        <begin position="359"/>
        <end position="394"/>
    </location>
</feature>
<keyword evidence="6" id="KW-1185">Reference proteome</keyword>
<dbReference type="PROSITE" id="PS50297">
    <property type="entry name" value="ANK_REP_REGION"/>
    <property type="match status" value="5"/>
</dbReference>
<dbReference type="PRINTS" id="PR01415">
    <property type="entry name" value="ANKYRIN"/>
</dbReference>
<name>A2DKE1_TRIV3</name>
<dbReference type="STRING" id="5722.A2DKE1"/>
<evidence type="ECO:0000313" key="5">
    <source>
        <dbReference type="EMBL" id="EAY19118.1"/>
    </source>
</evidence>
<reference evidence="5" key="1">
    <citation type="submission" date="2006-10" db="EMBL/GenBank/DDBJ databases">
        <authorList>
            <person name="Amadeo P."/>
            <person name="Zhao Q."/>
            <person name="Wortman J."/>
            <person name="Fraser-Liggett C."/>
            <person name="Carlton J."/>
        </authorList>
    </citation>
    <scope>NUCLEOTIDE SEQUENCE</scope>
    <source>
        <strain evidence="5">G3</strain>
    </source>
</reference>
<dbReference type="SMART" id="SM00248">
    <property type="entry name" value="ANK"/>
    <property type="match status" value="15"/>
</dbReference>
<feature type="repeat" description="ANK" evidence="3">
    <location>
        <begin position="563"/>
        <end position="595"/>
    </location>
</feature>
<accession>A2DKE1</accession>
<dbReference type="InParanoid" id="A2DKE1"/>
<dbReference type="EMBL" id="DS113211">
    <property type="protein sequence ID" value="EAY19118.1"/>
    <property type="molecule type" value="Genomic_DNA"/>
</dbReference>
<dbReference type="InterPro" id="IPR002110">
    <property type="entry name" value="Ankyrin_rpt"/>
</dbReference>
<protein>
    <submittedName>
        <fullName evidence="5">Uncharacterized protein</fullName>
    </submittedName>
</protein>
<proteinExistence type="predicted"/>
<evidence type="ECO:0000313" key="6">
    <source>
        <dbReference type="Proteomes" id="UP000001542"/>
    </source>
</evidence>
<feature type="compositionally biased region" description="Basic and acidic residues" evidence="4">
    <location>
        <begin position="836"/>
        <end position="871"/>
    </location>
</feature>
<feature type="repeat" description="ANK" evidence="3">
    <location>
        <begin position="631"/>
        <end position="663"/>
    </location>
</feature>
<feature type="compositionally biased region" description="Basic and acidic residues" evidence="4">
    <location>
        <begin position="794"/>
        <end position="815"/>
    </location>
</feature>
<keyword evidence="2 3" id="KW-0040">ANK repeat</keyword>
<dbReference type="KEGG" id="tva:5464641"/>
<feature type="region of interest" description="Disordered" evidence="4">
    <location>
        <begin position="794"/>
        <end position="899"/>
    </location>
</feature>
<dbReference type="PANTHER" id="PTHR24198">
    <property type="entry name" value="ANKYRIN REPEAT AND PROTEIN KINASE DOMAIN-CONTAINING PROTEIN"/>
    <property type="match status" value="1"/>
</dbReference>
<dbReference type="SMR" id="A2DKE1"/>
<dbReference type="InterPro" id="IPR036770">
    <property type="entry name" value="Ankyrin_rpt-contain_sf"/>
</dbReference>
<gene>
    <name evidence="5" type="ORF">TVAG_190120</name>
</gene>
<evidence type="ECO:0000256" key="2">
    <source>
        <dbReference type="ARBA" id="ARBA00023043"/>
    </source>
</evidence>
<feature type="repeat" description="ANK" evidence="3">
    <location>
        <begin position="430"/>
        <end position="462"/>
    </location>
</feature>
<dbReference type="RefSeq" id="XP_001580104.1">
    <property type="nucleotide sequence ID" value="XM_001580054.1"/>
</dbReference>
<dbReference type="PROSITE" id="PS50088">
    <property type="entry name" value="ANK_REPEAT"/>
    <property type="match status" value="6"/>
</dbReference>
<organism evidence="5 6">
    <name type="scientific">Trichomonas vaginalis (strain ATCC PRA-98 / G3)</name>
    <dbReference type="NCBI Taxonomy" id="412133"/>
    <lineage>
        <taxon>Eukaryota</taxon>
        <taxon>Metamonada</taxon>
        <taxon>Parabasalia</taxon>
        <taxon>Trichomonadida</taxon>
        <taxon>Trichomonadidae</taxon>
        <taxon>Trichomonas</taxon>
    </lineage>
</organism>
<reference evidence="5" key="2">
    <citation type="journal article" date="2007" name="Science">
        <title>Draft genome sequence of the sexually transmitted pathogen Trichomonas vaginalis.</title>
        <authorList>
            <person name="Carlton J.M."/>
            <person name="Hirt R.P."/>
            <person name="Silva J.C."/>
            <person name="Delcher A.L."/>
            <person name="Schatz M."/>
            <person name="Zhao Q."/>
            <person name="Wortman J.R."/>
            <person name="Bidwell S.L."/>
            <person name="Alsmark U.C.M."/>
            <person name="Besteiro S."/>
            <person name="Sicheritz-Ponten T."/>
            <person name="Noel C.J."/>
            <person name="Dacks J.B."/>
            <person name="Foster P.G."/>
            <person name="Simillion C."/>
            <person name="Van de Peer Y."/>
            <person name="Miranda-Saavedra D."/>
            <person name="Barton G.J."/>
            <person name="Westrop G.D."/>
            <person name="Mueller S."/>
            <person name="Dessi D."/>
            <person name="Fiori P.L."/>
            <person name="Ren Q."/>
            <person name="Paulsen I."/>
            <person name="Zhang H."/>
            <person name="Bastida-Corcuera F.D."/>
            <person name="Simoes-Barbosa A."/>
            <person name="Brown M.T."/>
            <person name="Hayes R.D."/>
            <person name="Mukherjee M."/>
            <person name="Okumura C.Y."/>
            <person name="Schneider R."/>
            <person name="Smith A.J."/>
            <person name="Vanacova S."/>
            <person name="Villalvazo M."/>
            <person name="Haas B.J."/>
            <person name="Pertea M."/>
            <person name="Feldblyum T.V."/>
            <person name="Utterback T.R."/>
            <person name="Shu C.L."/>
            <person name="Osoegawa K."/>
            <person name="de Jong P.J."/>
            <person name="Hrdy I."/>
            <person name="Horvathova L."/>
            <person name="Zubacova Z."/>
            <person name="Dolezal P."/>
            <person name="Malik S.B."/>
            <person name="Logsdon J.M. Jr."/>
            <person name="Henze K."/>
            <person name="Gupta A."/>
            <person name="Wang C.C."/>
            <person name="Dunne R.L."/>
            <person name="Upcroft J.A."/>
            <person name="Upcroft P."/>
            <person name="White O."/>
            <person name="Salzberg S.L."/>
            <person name="Tang P."/>
            <person name="Chiu C.-H."/>
            <person name="Lee Y.-S."/>
            <person name="Embley T.M."/>
            <person name="Coombs G.H."/>
            <person name="Mottram J.C."/>
            <person name="Tachezy J."/>
            <person name="Fraser-Liggett C.M."/>
            <person name="Johnson P.J."/>
        </authorList>
    </citation>
    <scope>NUCLEOTIDE SEQUENCE [LARGE SCALE GENOMIC DNA]</scope>
    <source>
        <strain evidence="5">G3</strain>
    </source>
</reference>
<feature type="repeat" description="ANK" evidence="3">
    <location>
        <begin position="464"/>
        <end position="496"/>
    </location>
</feature>
<dbReference type="Gene3D" id="1.25.40.20">
    <property type="entry name" value="Ankyrin repeat-containing domain"/>
    <property type="match status" value="2"/>
</dbReference>
<keyword evidence="1" id="KW-0677">Repeat</keyword>